<dbReference type="GO" id="GO:0000981">
    <property type="term" value="F:DNA-binding transcription factor activity, RNA polymerase II-specific"/>
    <property type="evidence" value="ECO:0007669"/>
    <property type="project" value="InterPro"/>
</dbReference>
<dbReference type="Proteomes" id="UP001301769">
    <property type="component" value="Unassembled WGS sequence"/>
</dbReference>
<sequence>MFEQQQLTLPKRQPPVQLPDSPRQESTPVTVDDKKAIAVEAENVMMQYPSPSDAPDGQYYHLPTREQVLAQQAMAQQVEQEQPSQADLAALQEHQQHQEQNQVEEHHNLHELQELQSSPTQHHNAAVVSVDEFQLAAQLTQGLAQSLTNINMMNDVQQQEPVQESQLHPQEDVEMQNQSDVHLHEQLQAQLENHDHMQSQQQQMQPQEELQAHSQLQSQQGMQVHQEQLKVDHELQGQHQQLQAQAQQQHLQHHEGLQSHDQQLQEVLSHSQQSQAQHLYGQNPPQLQHGQSHSPIDGLPNSPYPLLDANTPPRKRSKVSRACDECRRKKIKCDAQSEPGGGLPCSNCRRAGAQCLFSRVPQKRGPSKGYIKELADRINNIEGKFGISKEDSATRRASAEAYPSPTPGDDSRKRPYSTMSVDGFSAASPAGQPPWVSEHKPIRPYNAEPRPPYSVNDLAPKPETPAPMLCPMESLPPAQPDTMDGMVQNGLVPNSVPVAGLPRDTVSQEPQQPKQVREIDDVRFDCYLNVIHRTFPILAGSKRRVGFLLEQCPTKLHNAFLHAFYALLKPFIQNAPDLDFGSSLTAFQLMHEWEMERHTPALVTNLVHLQTLVMLVIEADYHGLTSIKGEAAGPAKQSILARAVGVGFNMRLYLAQPSPTPGPDFDPDANQNVSLRAWWTLIMLDRWNAMGTASPLLVSNDTVVVFPGLRYIVGDAVFLSLKLSYYLGLFKPLGVRPSLDPFGESPPEIGSFSNAIAESLRWQFPAELDEAREPGLHLAYWHFRLLAQLFSMSWSPELSLQCCSNIVRLLLSNAQLINPLTHHFVSLCSLVLMELTKADMHREEAKKLAKDLVDFGIAPSPWNSMVQSTLAAKLAALGPTGPDFDKKAVQGETNQNLQQLADLPASVEETLPQALNSDATTQGQDPAAAPDAATDTLKEELLDSIKGLQYDQQPPPATVVPCADGPVATVNNNSNFNTASSLELVPRYEKATLDPRAILRTGYLLAFLVEEQEPQPSPQPPPESQSHAQQHQQEATIPS</sequence>
<dbReference type="Pfam" id="PF00172">
    <property type="entry name" value="Zn_clus"/>
    <property type="match status" value="1"/>
</dbReference>
<evidence type="ECO:0000259" key="7">
    <source>
        <dbReference type="PROSITE" id="PS50048"/>
    </source>
</evidence>
<keyword evidence="1" id="KW-0479">Metal-binding</keyword>
<keyword evidence="9" id="KW-1185">Reference proteome</keyword>
<evidence type="ECO:0000313" key="9">
    <source>
        <dbReference type="Proteomes" id="UP001301769"/>
    </source>
</evidence>
<feature type="compositionally biased region" description="Low complexity" evidence="6">
    <location>
        <begin position="1024"/>
        <end position="1039"/>
    </location>
</feature>
<feature type="compositionally biased region" description="Low complexity" evidence="6">
    <location>
        <begin position="269"/>
        <end position="278"/>
    </location>
</feature>
<dbReference type="CDD" id="cd12148">
    <property type="entry name" value="fungal_TF_MHR"/>
    <property type="match status" value="1"/>
</dbReference>
<dbReference type="InterPro" id="IPR036864">
    <property type="entry name" value="Zn2-C6_fun-type_DNA-bd_sf"/>
</dbReference>
<dbReference type="InterPro" id="IPR001138">
    <property type="entry name" value="Zn2Cys6_DnaBD"/>
</dbReference>
<feature type="compositionally biased region" description="Basic and acidic residues" evidence="6">
    <location>
        <begin position="227"/>
        <end position="236"/>
    </location>
</feature>
<name>A0AAN7BBH2_9PEZI</name>
<dbReference type="EMBL" id="MU858061">
    <property type="protein sequence ID" value="KAK4217222.1"/>
    <property type="molecule type" value="Genomic_DNA"/>
</dbReference>
<feature type="compositionally biased region" description="Low complexity" evidence="6">
    <location>
        <begin position="198"/>
        <end position="209"/>
    </location>
</feature>
<dbReference type="PROSITE" id="PS50048">
    <property type="entry name" value="ZN2_CY6_FUNGAL_2"/>
    <property type="match status" value="1"/>
</dbReference>
<gene>
    <name evidence="8" type="ORF">QBC37DRAFT_56919</name>
</gene>
<evidence type="ECO:0000313" key="8">
    <source>
        <dbReference type="EMBL" id="KAK4217222.1"/>
    </source>
</evidence>
<evidence type="ECO:0000256" key="1">
    <source>
        <dbReference type="ARBA" id="ARBA00022723"/>
    </source>
</evidence>
<feature type="region of interest" description="Disordered" evidence="6">
    <location>
        <begin position="193"/>
        <end position="318"/>
    </location>
</feature>
<proteinExistence type="predicted"/>
<feature type="compositionally biased region" description="Basic and acidic residues" evidence="6">
    <location>
        <begin position="389"/>
        <end position="398"/>
    </location>
</feature>
<reference evidence="8" key="2">
    <citation type="submission" date="2023-05" db="EMBL/GenBank/DDBJ databases">
        <authorList>
            <consortium name="Lawrence Berkeley National Laboratory"/>
            <person name="Steindorff A."/>
            <person name="Hensen N."/>
            <person name="Bonometti L."/>
            <person name="Westerberg I."/>
            <person name="Brannstrom I.O."/>
            <person name="Guillou S."/>
            <person name="Cros-Aarteil S."/>
            <person name="Calhoun S."/>
            <person name="Haridas S."/>
            <person name="Kuo A."/>
            <person name="Mondo S."/>
            <person name="Pangilinan J."/>
            <person name="Riley R."/>
            <person name="Labutti K."/>
            <person name="Andreopoulos B."/>
            <person name="Lipzen A."/>
            <person name="Chen C."/>
            <person name="Yanf M."/>
            <person name="Daum C."/>
            <person name="Ng V."/>
            <person name="Clum A."/>
            <person name="Ohm R."/>
            <person name="Martin F."/>
            <person name="Silar P."/>
            <person name="Natvig D."/>
            <person name="Lalanne C."/>
            <person name="Gautier V."/>
            <person name="Ament-Velasquez S.L."/>
            <person name="Kruys A."/>
            <person name="Hutchinson M.I."/>
            <person name="Powell A.J."/>
            <person name="Barry K."/>
            <person name="Miller A.N."/>
            <person name="Grigoriev I.V."/>
            <person name="Debuchy R."/>
            <person name="Gladieux P."/>
            <person name="Thoren M.H."/>
            <person name="Johannesson H."/>
        </authorList>
    </citation>
    <scope>NUCLEOTIDE SEQUENCE</scope>
    <source>
        <strain evidence="8">PSN293</strain>
    </source>
</reference>
<feature type="compositionally biased region" description="Low complexity" evidence="6">
    <location>
        <begin position="237"/>
        <end position="250"/>
    </location>
</feature>
<accession>A0AAN7BBH2</accession>
<organism evidence="8 9">
    <name type="scientific">Rhypophila decipiens</name>
    <dbReference type="NCBI Taxonomy" id="261697"/>
    <lineage>
        <taxon>Eukaryota</taxon>
        <taxon>Fungi</taxon>
        <taxon>Dikarya</taxon>
        <taxon>Ascomycota</taxon>
        <taxon>Pezizomycotina</taxon>
        <taxon>Sordariomycetes</taxon>
        <taxon>Sordariomycetidae</taxon>
        <taxon>Sordariales</taxon>
        <taxon>Naviculisporaceae</taxon>
        <taxon>Rhypophila</taxon>
    </lineage>
</organism>
<keyword evidence="5" id="KW-0539">Nucleus</keyword>
<evidence type="ECO:0000256" key="6">
    <source>
        <dbReference type="SAM" id="MobiDB-lite"/>
    </source>
</evidence>
<dbReference type="InterPro" id="IPR050797">
    <property type="entry name" value="Carb_Metab_Trans_Reg"/>
</dbReference>
<feature type="region of interest" description="Disordered" evidence="6">
    <location>
        <begin position="389"/>
        <end position="436"/>
    </location>
</feature>
<dbReference type="AlphaFoldDB" id="A0AAN7BBH2"/>
<feature type="compositionally biased region" description="Polar residues" evidence="6">
    <location>
        <begin position="283"/>
        <end position="294"/>
    </location>
</feature>
<dbReference type="Gene3D" id="4.10.240.10">
    <property type="entry name" value="Zn(2)-C6 fungal-type DNA-binding domain"/>
    <property type="match status" value="1"/>
</dbReference>
<dbReference type="GO" id="GO:0008270">
    <property type="term" value="F:zinc ion binding"/>
    <property type="evidence" value="ECO:0007669"/>
    <property type="project" value="InterPro"/>
</dbReference>
<dbReference type="PANTHER" id="PTHR31668">
    <property type="entry name" value="GLUCOSE TRANSPORT TRANSCRIPTION REGULATOR RGT1-RELATED-RELATED"/>
    <property type="match status" value="1"/>
</dbReference>
<keyword evidence="3" id="KW-0238">DNA-binding</keyword>
<dbReference type="SMART" id="SM00066">
    <property type="entry name" value="GAL4"/>
    <property type="match status" value="1"/>
</dbReference>
<comment type="caution">
    <text evidence="8">The sequence shown here is derived from an EMBL/GenBank/DDBJ whole genome shotgun (WGS) entry which is preliminary data.</text>
</comment>
<evidence type="ECO:0000256" key="2">
    <source>
        <dbReference type="ARBA" id="ARBA00023015"/>
    </source>
</evidence>
<evidence type="ECO:0000256" key="4">
    <source>
        <dbReference type="ARBA" id="ARBA00023163"/>
    </source>
</evidence>
<keyword evidence="2" id="KW-0805">Transcription regulation</keyword>
<dbReference type="PROSITE" id="PS00463">
    <property type="entry name" value="ZN2_CY6_FUNGAL_1"/>
    <property type="match status" value="1"/>
</dbReference>
<keyword evidence="4" id="KW-0804">Transcription</keyword>
<evidence type="ECO:0000256" key="3">
    <source>
        <dbReference type="ARBA" id="ARBA00023125"/>
    </source>
</evidence>
<evidence type="ECO:0000256" key="5">
    <source>
        <dbReference type="ARBA" id="ARBA00023242"/>
    </source>
</evidence>
<feature type="compositionally biased region" description="Polar residues" evidence="6">
    <location>
        <begin position="259"/>
        <end position="268"/>
    </location>
</feature>
<feature type="region of interest" description="Disordered" evidence="6">
    <location>
        <begin position="1009"/>
        <end position="1039"/>
    </location>
</feature>
<feature type="compositionally biased region" description="Polar residues" evidence="6">
    <location>
        <begin position="212"/>
        <end position="226"/>
    </location>
</feature>
<dbReference type="CDD" id="cd00067">
    <property type="entry name" value="GAL4"/>
    <property type="match status" value="1"/>
</dbReference>
<feature type="domain" description="Zn(2)-C6 fungal-type" evidence="7">
    <location>
        <begin position="322"/>
        <end position="357"/>
    </location>
</feature>
<feature type="region of interest" description="Disordered" evidence="6">
    <location>
        <begin position="1"/>
        <end position="31"/>
    </location>
</feature>
<dbReference type="GO" id="GO:0003677">
    <property type="term" value="F:DNA binding"/>
    <property type="evidence" value="ECO:0007669"/>
    <property type="project" value="UniProtKB-KW"/>
</dbReference>
<reference evidence="8" key="1">
    <citation type="journal article" date="2023" name="Mol. Phylogenet. Evol.">
        <title>Genome-scale phylogeny and comparative genomics of the fungal order Sordariales.</title>
        <authorList>
            <person name="Hensen N."/>
            <person name="Bonometti L."/>
            <person name="Westerberg I."/>
            <person name="Brannstrom I.O."/>
            <person name="Guillou S."/>
            <person name="Cros-Aarteil S."/>
            <person name="Calhoun S."/>
            <person name="Haridas S."/>
            <person name="Kuo A."/>
            <person name="Mondo S."/>
            <person name="Pangilinan J."/>
            <person name="Riley R."/>
            <person name="LaButti K."/>
            <person name="Andreopoulos B."/>
            <person name="Lipzen A."/>
            <person name="Chen C."/>
            <person name="Yan M."/>
            <person name="Daum C."/>
            <person name="Ng V."/>
            <person name="Clum A."/>
            <person name="Steindorff A."/>
            <person name="Ohm R.A."/>
            <person name="Martin F."/>
            <person name="Silar P."/>
            <person name="Natvig D.O."/>
            <person name="Lalanne C."/>
            <person name="Gautier V."/>
            <person name="Ament-Velasquez S.L."/>
            <person name="Kruys A."/>
            <person name="Hutchinson M.I."/>
            <person name="Powell A.J."/>
            <person name="Barry K."/>
            <person name="Miller A.N."/>
            <person name="Grigoriev I.V."/>
            <person name="Debuchy R."/>
            <person name="Gladieux P."/>
            <person name="Hiltunen Thoren M."/>
            <person name="Johannesson H."/>
        </authorList>
    </citation>
    <scope>NUCLEOTIDE SEQUENCE</scope>
    <source>
        <strain evidence="8">PSN293</strain>
    </source>
</reference>
<protein>
    <submittedName>
        <fullName evidence="8">Glucose transport transcription regulator RGT1</fullName>
    </submittedName>
</protein>
<dbReference type="SUPFAM" id="SSF57701">
    <property type="entry name" value="Zn2/Cys6 DNA-binding domain"/>
    <property type="match status" value="1"/>
</dbReference>
<dbReference type="PANTHER" id="PTHR31668:SF26">
    <property type="entry name" value="GLUCOSE TRANSPORT TRANSCRIPTION REGULATOR RGT1-RELATED"/>
    <property type="match status" value="1"/>
</dbReference>